<reference evidence="2" key="1">
    <citation type="journal article" date="2017" name="Plant J.">
        <title>The pomegranate (Punica granatum L.) genome and the genomics of punicalagin biosynthesis.</title>
        <authorList>
            <person name="Qin G."/>
            <person name="Xu C."/>
            <person name="Ming R."/>
            <person name="Tang H."/>
            <person name="Guyot R."/>
            <person name="Kramer E.M."/>
            <person name="Hu Y."/>
            <person name="Yi X."/>
            <person name="Qi Y."/>
            <person name="Xu X."/>
            <person name="Gao Z."/>
            <person name="Pan H."/>
            <person name="Jian J."/>
            <person name="Tian Y."/>
            <person name="Yue Z."/>
            <person name="Xu Y."/>
        </authorList>
    </citation>
    <scope>NUCLEOTIDE SEQUENCE [LARGE SCALE GENOMIC DNA]</scope>
    <source>
        <strain evidence="2">cv. Dabenzi</strain>
    </source>
</reference>
<evidence type="ECO:0000313" key="2">
    <source>
        <dbReference type="Proteomes" id="UP000197138"/>
    </source>
</evidence>
<protein>
    <submittedName>
        <fullName evidence="1">Uncharacterized protein</fullName>
    </submittedName>
</protein>
<dbReference type="AlphaFoldDB" id="A0A218W5M6"/>
<dbReference type="Pfam" id="PF04646">
    <property type="entry name" value="DUF604"/>
    <property type="match status" value="1"/>
</dbReference>
<name>A0A218W5M6_PUNGR</name>
<sequence length="388" mass="44096">MSLQTCQFLVKQRFSQLLPGGPPRAMAVSGLLLLLFYVFSFNYWSSQYHSDLHLPFAHKWRAWSSGGTDTDTPTNLSHVVFRIVGSLKTWKGRKAYLESWWRPKTSESILSNVYMSFEMGFGGAGFALSSPLVAGMAKKLDGCLRRYPNMWSDHLIYICILDLGVAISRQKGFQQIDLHDNIAGFLSSHPQSPILSLHHINLVDPIFPSMNRSESISHLLKPAGVDQSRLLQQTICYQGEKNWSISISWGYSVHIYETAVPRYVLQMPIETFRPWIKNAKWPMLMFNTRPAKNDPCETPHWFFFESIESENKDVFVTTYTRAEKRRLSPCSLGGNHSADRINRVQVFSPAKTCLEAGRAECCDVVSLSDNTTTVRIRPCMEAEEIAIV</sequence>
<comment type="caution">
    <text evidence="1">The sequence shown here is derived from an EMBL/GenBank/DDBJ whole genome shotgun (WGS) entry which is preliminary data.</text>
</comment>
<proteinExistence type="predicted"/>
<dbReference type="Gene3D" id="3.90.550.50">
    <property type="match status" value="1"/>
</dbReference>
<dbReference type="Proteomes" id="UP000197138">
    <property type="component" value="Unassembled WGS sequence"/>
</dbReference>
<evidence type="ECO:0000313" key="1">
    <source>
        <dbReference type="EMBL" id="OWM67531.1"/>
    </source>
</evidence>
<dbReference type="EMBL" id="MTKT01005384">
    <property type="protein sequence ID" value="OWM67531.1"/>
    <property type="molecule type" value="Genomic_DNA"/>
</dbReference>
<organism evidence="1 2">
    <name type="scientific">Punica granatum</name>
    <name type="common">Pomegranate</name>
    <dbReference type="NCBI Taxonomy" id="22663"/>
    <lineage>
        <taxon>Eukaryota</taxon>
        <taxon>Viridiplantae</taxon>
        <taxon>Streptophyta</taxon>
        <taxon>Embryophyta</taxon>
        <taxon>Tracheophyta</taxon>
        <taxon>Spermatophyta</taxon>
        <taxon>Magnoliopsida</taxon>
        <taxon>eudicotyledons</taxon>
        <taxon>Gunneridae</taxon>
        <taxon>Pentapetalae</taxon>
        <taxon>rosids</taxon>
        <taxon>malvids</taxon>
        <taxon>Myrtales</taxon>
        <taxon>Lythraceae</taxon>
        <taxon>Punica</taxon>
    </lineage>
</organism>
<dbReference type="InterPro" id="IPR006740">
    <property type="entry name" value="DUF604"/>
</dbReference>
<accession>A0A218W5M6</accession>
<gene>
    <name evidence="1" type="ORF">CDL15_Pgr028394</name>
</gene>
<dbReference type="PANTHER" id="PTHR10811">
    <property type="entry name" value="FRINGE-RELATED"/>
    <property type="match status" value="1"/>
</dbReference>